<feature type="compositionally biased region" description="Polar residues" evidence="1">
    <location>
        <begin position="165"/>
        <end position="176"/>
    </location>
</feature>
<feature type="compositionally biased region" description="Basic and acidic residues" evidence="1">
    <location>
        <begin position="130"/>
        <end position="142"/>
    </location>
</feature>
<sequence>MVISKTHVRLGYFKKSLEELKQHSQFLLYLDLPLNVANRGGLNTNNYSKRNLKKKIELPNLIIKTNKNIQKKRKREEKVNSPVVEKRNKEPAEGKGTKNRQRAKEQRTGRGQRNKEPTEGKGTKNQYRARNKEPTIREEKRTSVRVAKKVKEPAQKHFLAEKLKNSTFSSAQKHFK</sequence>
<dbReference type="Proteomes" id="UP000323506">
    <property type="component" value="Chromosome D13"/>
</dbReference>
<evidence type="ECO:0000313" key="3">
    <source>
        <dbReference type="Proteomes" id="UP000323506"/>
    </source>
</evidence>
<gene>
    <name evidence="2" type="ORF">ES288_D13G196700v1</name>
</gene>
<organism evidence="2 3">
    <name type="scientific">Gossypium darwinii</name>
    <name type="common">Darwin's cotton</name>
    <name type="synonym">Gossypium barbadense var. darwinii</name>
    <dbReference type="NCBI Taxonomy" id="34276"/>
    <lineage>
        <taxon>Eukaryota</taxon>
        <taxon>Viridiplantae</taxon>
        <taxon>Streptophyta</taxon>
        <taxon>Embryophyta</taxon>
        <taxon>Tracheophyta</taxon>
        <taxon>Spermatophyta</taxon>
        <taxon>Magnoliopsida</taxon>
        <taxon>eudicotyledons</taxon>
        <taxon>Gunneridae</taxon>
        <taxon>Pentapetalae</taxon>
        <taxon>rosids</taxon>
        <taxon>malvids</taxon>
        <taxon>Malvales</taxon>
        <taxon>Malvaceae</taxon>
        <taxon>Malvoideae</taxon>
        <taxon>Gossypium</taxon>
    </lineage>
</organism>
<name>A0A5D2A2F8_GOSDA</name>
<evidence type="ECO:0000313" key="2">
    <source>
        <dbReference type="EMBL" id="TYG38128.1"/>
    </source>
</evidence>
<dbReference type="EMBL" id="CM017713">
    <property type="protein sequence ID" value="TYG38128.1"/>
    <property type="molecule type" value="Genomic_DNA"/>
</dbReference>
<keyword evidence="3" id="KW-1185">Reference proteome</keyword>
<dbReference type="AlphaFoldDB" id="A0A5D2A2F8"/>
<feature type="compositionally biased region" description="Basic and acidic residues" evidence="1">
    <location>
        <begin position="76"/>
        <end position="122"/>
    </location>
</feature>
<reference evidence="2 3" key="1">
    <citation type="submission" date="2019-06" db="EMBL/GenBank/DDBJ databases">
        <title>WGS assembly of Gossypium darwinii.</title>
        <authorList>
            <person name="Chen Z.J."/>
            <person name="Sreedasyam A."/>
            <person name="Ando A."/>
            <person name="Song Q."/>
            <person name="De L."/>
            <person name="Hulse-Kemp A."/>
            <person name="Ding M."/>
            <person name="Ye W."/>
            <person name="Kirkbride R."/>
            <person name="Jenkins J."/>
            <person name="Plott C."/>
            <person name="Lovell J."/>
            <person name="Lin Y.-M."/>
            <person name="Vaughn R."/>
            <person name="Liu B."/>
            <person name="Li W."/>
            <person name="Simpson S."/>
            <person name="Scheffler B."/>
            <person name="Saski C."/>
            <person name="Grover C."/>
            <person name="Hu G."/>
            <person name="Conover J."/>
            <person name="Carlson J."/>
            <person name="Shu S."/>
            <person name="Boston L."/>
            <person name="Williams M."/>
            <person name="Peterson D."/>
            <person name="Mcgee K."/>
            <person name="Jones D."/>
            <person name="Wendel J."/>
            <person name="Stelly D."/>
            <person name="Grimwood J."/>
            <person name="Schmutz J."/>
        </authorList>
    </citation>
    <scope>NUCLEOTIDE SEQUENCE [LARGE SCALE GENOMIC DNA]</scope>
    <source>
        <strain evidence="2">1808015.09</strain>
    </source>
</reference>
<proteinExistence type="predicted"/>
<feature type="region of interest" description="Disordered" evidence="1">
    <location>
        <begin position="67"/>
        <end position="176"/>
    </location>
</feature>
<evidence type="ECO:0000256" key="1">
    <source>
        <dbReference type="SAM" id="MobiDB-lite"/>
    </source>
</evidence>
<protein>
    <submittedName>
        <fullName evidence="2">Uncharacterized protein</fullName>
    </submittedName>
</protein>
<accession>A0A5D2A2F8</accession>
<feature type="compositionally biased region" description="Basic and acidic residues" evidence="1">
    <location>
        <begin position="149"/>
        <end position="164"/>
    </location>
</feature>